<comment type="caution">
    <text evidence="1">The sequence shown here is derived from an EMBL/GenBank/DDBJ whole genome shotgun (WGS) entry which is preliminary data.</text>
</comment>
<feature type="non-terminal residue" evidence="1">
    <location>
        <position position="1"/>
    </location>
</feature>
<evidence type="ECO:0000313" key="1">
    <source>
        <dbReference type="EMBL" id="KAK1121491.1"/>
    </source>
</evidence>
<gene>
    <name evidence="1" type="ORF">K0M31_010294</name>
</gene>
<name>A0AA40KIC0_9HYME</name>
<keyword evidence="2" id="KW-1185">Reference proteome</keyword>
<dbReference type="EMBL" id="JAHYIQ010000026">
    <property type="protein sequence ID" value="KAK1121491.1"/>
    <property type="molecule type" value="Genomic_DNA"/>
</dbReference>
<protein>
    <submittedName>
        <fullName evidence="1">Uncharacterized protein</fullName>
    </submittedName>
</protein>
<proteinExistence type="predicted"/>
<reference evidence="1" key="1">
    <citation type="submission" date="2021-10" db="EMBL/GenBank/DDBJ databases">
        <title>Melipona bicolor Genome sequencing and assembly.</title>
        <authorList>
            <person name="Araujo N.S."/>
            <person name="Arias M.C."/>
        </authorList>
    </citation>
    <scope>NUCLEOTIDE SEQUENCE</scope>
    <source>
        <strain evidence="1">USP_2M_L1-L4_2017</strain>
        <tissue evidence="1">Whole body</tissue>
    </source>
</reference>
<organism evidence="1 2">
    <name type="scientific">Melipona bicolor</name>
    <dbReference type="NCBI Taxonomy" id="60889"/>
    <lineage>
        <taxon>Eukaryota</taxon>
        <taxon>Metazoa</taxon>
        <taxon>Ecdysozoa</taxon>
        <taxon>Arthropoda</taxon>
        <taxon>Hexapoda</taxon>
        <taxon>Insecta</taxon>
        <taxon>Pterygota</taxon>
        <taxon>Neoptera</taxon>
        <taxon>Endopterygota</taxon>
        <taxon>Hymenoptera</taxon>
        <taxon>Apocrita</taxon>
        <taxon>Aculeata</taxon>
        <taxon>Apoidea</taxon>
        <taxon>Anthophila</taxon>
        <taxon>Apidae</taxon>
        <taxon>Melipona</taxon>
    </lineage>
</organism>
<dbReference type="AlphaFoldDB" id="A0AA40KIC0"/>
<accession>A0AA40KIC0</accession>
<dbReference type="Proteomes" id="UP001177670">
    <property type="component" value="Unassembled WGS sequence"/>
</dbReference>
<evidence type="ECO:0000313" key="2">
    <source>
        <dbReference type="Proteomes" id="UP001177670"/>
    </source>
</evidence>
<sequence>SGTMSTWKLEFSDDGDGLEPCGCQAYVGEEAFTRLACVSWNAVAAAECDRNYNENNYAGASCSQISIIRTSPA</sequence>